<protein>
    <submittedName>
        <fullName evidence="1">Uncharacterized protein</fullName>
    </submittedName>
</protein>
<dbReference type="Proteomes" id="UP000075243">
    <property type="component" value="Unassembled WGS sequence"/>
</dbReference>
<name>A0A151S012_CAJCA</name>
<keyword evidence="2" id="KW-1185">Reference proteome</keyword>
<evidence type="ECO:0000313" key="1">
    <source>
        <dbReference type="EMBL" id="KYP48153.1"/>
    </source>
</evidence>
<dbReference type="Gene3D" id="3.30.420.10">
    <property type="entry name" value="Ribonuclease H-like superfamily/Ribonuclease H"/>
    <property type="match status" value="1"/>
</dbReference>
<dbReference type="Gramene" id="C.cajan_33404.t">
    <property type="protein sequence ID" value="C.cajan_33404.t.cds1"/>
    <property type="gene ID" value="C.cajan_33404"/>
</dbReference>
<dbReference type="AlphaFoldDB" id="A0A151S012"/>
<proteinExistence type="predicted"/>
<evidence type="ECO:0000313" key="2">
    <source>
        <dbReference type="Proteomes" id="UP000075243"/>
    </source>
</evidence>
<organism evidence="1 2">
    <name type="scientific">Cajanus cajan</name>
    <name type="common">Pigeon pea</name>
    <name type="synonym">Cajanus indicus</name>
    <dbReference type="NCBI Taxonomy" id="3821"/>
    <lineage>
        <taxon>Eukaryota</taxon>
        <taxon>Viridiplantae</taxon>
        <taxon>Streptophyta</taxon>
        <taxon>Embryophyta</taxon>
        <taxon>Tracheophyta</taxon>
        <taxon>Spermatophyta</taxon>
        <taxon>Magnoliopsida</taxon>
        <taxon>eudicotyledons</taxon>
        <taxon>Gunneridae</taxon>
        <taxon>Pentapetalae</taxon>
        <taxon>rosids</taxon>
        <taxon>fabids</taxon>
        <taxon>Fabales</taxon>
        <taxon>Fabaceae</taxon>
        <taxon>Papilionoideae</taxon>
        <taxon>50 kb inversion clade</taxon>
        <taxon>NPAAA clade</taxon>
        <taxon>indigoferoid/millettioid clade</taxon>
        <taxon>Phaseoleae</taxon>
        <taxon>Cajanus</taxon>
    </lineage>
</organism>
<reference evidence="1" key="1">
    <citation type="journal article" date="2012" name="Nat. Biotechnol.">
        <title>Draft genome sequence of pigeonpea (Cajanus cajan), an orphan legume crop of resource-poor farmers.</title>
        <authorList>
            <person name="Varshney R.K."/>
            <person name="Chen W."/>
            <person name="Li Y."/>
            <person name="Bharti A.K."/>
            <person name="Saxena R.K."/>
            <person name="Schlueter J.A."/>
            <person name="Donoghue M.T."/>
            <person name="Azam S."/>
            <person name="Fan G."/>
            <person name="Whaley A.M."/>
            <person name="Farmer A.D."/>
            <person name="Sheridan J."/>
            <person name="Iwata A."/>
            <person name="Tuteja R."/>
            <person name="Penmetsa R.V."/>
            <person name="Wu W."/>
            <person name="Upadhyaya H.D."/>
            <person name="Yang S.P."/>
            <person name="Shah T."/>
            <person name="Saxena K.B."/>
            <person name="Michael T."/>
            <person name="McCombie W.R."/>
            <person name="Yang B."/>
            <person name="Zhang G."/>
            <person name="Yang H."/>
            <person name="Wang J."/>
            <person name="Spillane C."/>
            <person name="Cook D.R."/>
            <person name="May G.D."/>
            <person name="Xu X."/>
            <person name="Jackson S.A."/>
        </authorList>
    </citation>
    <scope>NUCLEOTIDE SEQUENCE [LARGE SCALE GENOMIC DNA]</scope>
</reference>
<accession>A0A151S012</accession>
<dbReference type="GO" id="GO:0003676">
    <property type="term" value="F:nucleic acid binding"/>
    <property type="evidence" value="ECO:0007669"/>
    <property type="project" value="InterPro"/>
</dbReference>
<sequence length="50" mass="5483">MALAKEMRAASLSARNDSQLITGQVAGTFQAKDPQLAKYLEKVKLLSENF</sequence>
<gene>
    <name evidence="1" type="ORF">KK1_030155</name>
</gene>
<dbReference type="EMBL" id="KQ483507">
    <property type="protein sequence ID" value="KYP48153.1"/>
    <property type="molecule type" value="Genomic_DNA"/>
</dbReference>
<dbReference type="InterPro" id="IPR036397">
    <property type="entry name" value="RNaseH_sf"/>
</dbReference>